<evidence type="ECO:0008006" key="3">
    <source>
        <dbReference type="Google" id="ProtNLM"/>
    </source>
</evidence>
<dbReference type="Gene3D" id="3.10.450.50">
    <property type="match status" value="1"/>
</dbReference>
<dbReference type="InterPro" id="IPR024507">
    <property type="entry name" value="AtzH-like"/>
</dbReference>
<dbReference type="Pfam" id="PF11533">
    <property type="entry name" value="AtzH-like"/>
    <property type="match status" value="1"/>
</dbReference>
<sequence>MRIDDPAVIAEARAVFDRYEAALMANRTEELDAIFWADPRTVRFGITEILYGHDAIRAFRAGVKSYAQRVQKRVQITAFGPDVVATHLEYERVGTGLIGRETKIMARIPGEGWRVVSAHVSLLAGVDPGRQERPAGGKP</sequence>
<gene>
    <name evidence="1" type="ORF">SAMN02745775_105174</name>
</gene>
<organism evidence="1 2">
    <name type="scientific">Falsiroseomonas stagni DSM 19981</name>
    <dbReference type="NCBI Taxonomy" id="1123062"/>
    <lineage>
        <taxon>Bacteria</taxon>
        <taxon>Pseudomonadati</taxon>
        <taxon>Pseudomonadota</taxon>
        <taxon>Alphaproteobacteria</taxon>
        <taxon>Acetobacterales</taxon>
        <taxon>Roseomonadaceae</taxon>
        <taxon>Falsiroseomonas</taxon>
    </lineage>
</organism>
<dbReference type="EMBL" id="FOSQ01000005">
    <property type="protein sequence ID" value="SFK66331.1"/>
    <property type="molecule type" value="Genomic_DNA"/>
</dbReference>
<reference evidence="1 2" key="1">
    <citation type="submission" date="2016-10" db="EMBL/GenBank/DDBJ databases">
        <authorList>
            <person name="de Groot N.N."/>
        </authorList>
    </citation>
    <scope>NUCLEOTIDE SEQUENCE [LARGE SCALE GENOMIC DNA]</scope>
    <source>
        <strain evidence="1 2">DSM 19981</strain>
    </source>
</reference>
<protein>
    <recommendedName>
        <fullName evidence="3">DUF4440 domain-containing protein</fullName>
    </recommendedName>
</protein>
<evidence type="ECO:0000313" key="2">
    <source>
        <dbReference type="Proteomes" id="UP000199473"/>
    </source>
</evidence>
<dbReference type="AlphaFoldDB" id="A0A1I4BEC2"/>
<dbReference type="SUPFAM" id="SSF54427">
    <property type="entry name" value="NTF2-like"/>
    <property type="match status" value="1"/>
</dbReference>
<dbReference type="Proteomes" id="UP000199473">
    <property type="component" value="Unassembled WGS sequence"/>
</dbReference>
<dbReference type="STRING" id="1123062.SAMN02745775_105174"/>
<evidence type="ECO:0000313" key="1">
    <source>
        <dbReference type="EMBL" id="SFK66331.1"/>
    </source>
</evidence>
<keyword evidence="2" id="KW-1185">Reference proteome</keyword>
<dbReference type="InterPro" id="IPR032710">
    <property type="entry name" value="NTF2-like_dom_sf"/>
</dbReference>
<dbReference type="OrthoDB" id="9791198at2"/>
<accession>A0A1I4BEC2</accession>
<dbReference type="RefSeq" id="WP_092960698.1">
    <property type="nucleotide sequence ID" value="NZ_FOSQ01000005.1"/>
</dbReference>
<proteinExistence type="predicted"/>
<name>A0A1I4BEC2_9PROT</name>